<feature type="compositionally biased region" description="Polar residues" evidence="1">
    <location>
        <begin position="44"/>
        <end position="60"/>
    </location>
</feature>
<evidence type="ECO:0000256" key="1">
    <source>
        <dbReference type="SAM" id="MobiDB-lite"/>
    </source>
</evidence>
<proteinExistence type="predicted"/>
<sequence length="148" mass="16842">MPSLCNDQGRERNEYFTPSVDRDSLDSRQANQQPKVQAPRTRRQPLSPNQETLSLLTGQRENIKGIRKSTRLCLFEEHGAGRGKRYRRAGGSPQLRDDFRRGYGVALSFTSRGSGRELIRGGGGRNKDKFFWRNKKNAESMGNSCIEH</sequence>
<organism evidence="2 3">
    <name type="scientific">Araneus ventricosus</name>
    <name type="common">Orbweaver spider</name>
    <name type="synonym">Epeira ventricosa</name>
    <dbReference type="NCBI Taxonomy" id="182803"/>
    <lineage>
        <taxon>Eukaryota</taxon>
        <taxon>Metazoa</taxon>
        <taxon>Ecdysozoa</taxon>
        <taxon>Arthropoda</taxon>
        <taxon>Chelicerata</taxon>
        <taxon>Arachnida</taxon>
        <taxon>Araneae</taxon>
        <taxon>Araneomorphae</taxon>
        <taxon>Entelegynae</taxon>
        <taxon>Araneoidea</taxon>
        <taxon>Araneidae</taxon>
        <taxon>Araneus</taxon>
    </lineage>
</organism>
<dbReference type="AlphaFoldDB" id="A0A4Y2PXX4"/>
<comment type="caution">
    <text evidence="2">The sequence shown here is derived from an EMBL/GenBank/DDBJ whole genome shotgun (WGS) entry which is preliminary data.</text>
</comment>
<gene>
    <name evidence="2" type="ORF">AVEN_243426_1</name>
</gene>
<protein>
    <submittedName>
        <fullName evidence="2">Uncharacterized protein</fullName>
    </submittedName>
</protein>
<keyword evidence="3" id="KW-1185">Reference proteome</keyword>
<accession>A0A4Y2PXX4</accession>
<dbReference type="EMBL" id="BGPR01012447">
    <property type="protein sequence ID" value="GBN56101.1"/>
    <property type="molecule type" value="Genomic_DNA"/>
</dbReference>
<evidence type="ECO:0000313" key="2">
    <source>
        <dbReference type="EMBL" id="GBN56101.1"/>
    </source>
</evidence>
<dbReference type="Proteomes" id="UP000499080">
    <property type="component" value="Unassembled WGS sequence"/>
</dbReference>
<feature type="compositionally biased region" description="Basic and acidic residues" evidence="1">
    <location>
        <begin position="8"/>
        <end position="26"/>
    </location>
</feature>
<evidence type="ECO:0000313" key="3">
    <source>
        <dbReference type="Proteomes" id="UP000499080"/>
    </source>
</evidence>
<reference evidence="2 3" key="1">
    <citation type="journal article" date="2019" name="Sci. Rep.">
        <title>Orb-weaving spider Araneus ventricosus genome elucidates the spidroin gene catalogue.</title>
        <authorList>
            <person name="Kono N."/>
            <person name="Nakamura H."/>
            <person name="Ohtoshi R."/>
            <person name="Moran D.A.P."/>
            <person name="Shinohara A."/>
            <person name="Yoshida Y."/>
            <person name="Fujiwara M."/>
            <person name="Mori M."/>
            <person name="Tomita M."/>
            <person name="Arakawa K."/>
        </authorList>
    </citation>
    <scope>NUCLEOTIDE SEQUENCE [LARGE SCALE GENOMIC DNA]</scope>
</reference>
<feature type="region of interest" description="Disordered" evidence="1">
    <location>
        <begin position="1"/>
        <end position="62"/>
    </location>
</feature>
<name>A0A4Y2PXX4_ARAVE</name>